<dbReference type="PANTHER" id="PTHR43730">
    <property type="entry name" value="BETA-MANNOSIDASE"/>
    <property type="match status" value="1"/>
</dbReference>
<dbReference type="InterPro" id="IPR013783">
    <property type="entry name" value="Ig-like_fold"/>
</dbReference>
<name>A0A6A6WFA1_9PEZI</name>
<keyword evidence="11" id="KW-0325">Glycoprotein</keyword>
<comment type="pathway">
    <text evidence="3">Glycan metabolism; N-glycan degradation.</text>
</comment>
<dbReference type="GO" id="GO:0004567">
    <property type="term" value="F:beta-mannosidase activity"/>
    <property type="evidence" value="ECO:0007669"/>
    <property type="project" value="UniProtKB-EC"/>
</dbReference>
<proteinExistence type="inferred from homology"/>
<evidence type="ECO:0000256" key="11">
    <source>
        <dbReference type="ARBA" id="ARBA00023180"/>
    </source>
</evidence>
<evidence type="ECO:0000256" key="8">
    <source>
        <dbReference type="ARBA" id="ARBA00022525"/>
    </source>
</evidence>
<dbReference type="Pfam" id="PF22666">
    <property type="entry name" value="Glyco_hydro_2_N2"/>
    <property type="match status" value="1"/>
</dbReference>
<dbReference type="InterPro" id="IPR008979">
    <property type="entry name" value="Galactose-bd-like_sf"/>
</dbReference>
<evidence type="ECO:0000256" key="3">
    <source>
        <dbReference type="ARBA" id="ARBA00004740"/>
    </source>
</evidence>
<dbReference type="GO" id="GO:0006516">
    <property type="term" value="P:glycoprotein catabolic process"/>
    <property type="evidence" value="ECO:0007669"/>
    <property type="project" value="TreeGrafter"/>
</dbReference>
<dbReference type="SUPFAM" id="SSF49785">
    <property type="entry name" value="Galactose-binding domain-like"/>
    <property type="match status" value="1"/>
</dbReference>
<dbReference type="GO" id="GO:0005576">
    <property type="term" value="C:extracellular region"/>
    <property type="evidence" value="ECO:0007669"/>
    <property type="project" value="UniProtKB-SubCell"/>
</dbReference>
<dbReference type="InterPro" id="IPR041625">
    <property type="entry name" value="Beta-mannosidase_Ig"/>
</dbReference>
<feature type="domain" description="Beta-mannosidase Ig-fold" evidence="17">
    <location>
        <begin position="830"/>
        <end position="910"/>
    </location>
</feature>
<dbReference type="OrthoDB" id="2866996at2759"/>
<evidence type="ECO:0000256" key="4">
    <source>
        <dbReference type="ARBA" id="ARBA00007483"/>
    </source>
</evidence>
<dbReference type="Proteomes" id="UP000799437">
    <property type="component" value="Unassembled WGS sequence"/>
</dbReference>
<keyword evidence="21" id="KW-1185">Reference proteome</keyword>
<keyword evidence="10 20" id="KW-0378">Hydrolase</keyword>
<evidence type="ECO:0000256" key="5">
    <source>
        <dbReference type="ARBA" id="ARBA00011738"/>
    </source>
</evidence>
<evidence type="ECO:0000256" key="12">
    <source>
        <dbReference type="ARBA" id="ARBA00023277"/>
    </source>
</evidence>
<protein>
    <recommendedName>
        <fullName evidence="7">Beta-mannosidase A</fullName>
        <ecNumber evidence="6">3.2.1.25</ecNumber>
    </recommendedName>
    <alternativeName>
        <fullName evidence="15">Mannanase A</fullName>
    </alternativeName>
</protein>
<dbReference type="Gene3D" id="3.20.20.80">
    <property type="entry name" value="Glycosidases"/>
    <property type="match status" value="1"/>
</dbReference>
<evidence type="ECO:0000256" key="7">
    <source>
        <dbReference type="ARBA" id="ARBA00021795"/>
    </source>
</evidence>
<dbReference type="Pfam" id="PF17786">
    <property type="entry name" value="Mannosidase_ig"/>
    <property type="match status" value="1"/>
</dbReference>
<keyword evidence="8" id="KW-0964">Secreted</keyword>
<evidence type="ECO:0000256" key="9">
    <source>
        <dbReference type="ARBA" id="ARBA00022729"/>
    </source>
</evidence>
<evidence type="ECO:0000256" key="13">
    <source>
        <dbReference type="ARBA" id="ARBA00023295"/>
    </source>
</evidence>
<dbReference type="Pfam" id="PF00703">
    <property type="entry name" value="Glyco_hydro_2"/>
    <property type="match status" value="1"/>
</dbReference>
<dbReference type="GO" id="GO:0000272">
    <property type="term" value="P:polysaccharide catabolic process"/>
    <property type="evidence" value="ECO:0007669"/>
    <property type="project" value="UniProtKB-KW"/>
</dbReference>
<dbReference type="InterPro" id="IPR036156">
    <property type="entry name" value="Beta-gal/glucu_dom_sf"/>
</dbReference>
<dbReference type="InterPro" id="IPR017853">
    <property type="entry name" value="GH"/>
</dbReference>
<dbReference type="InterPro" id="IPR006102">
    <property type="entry name" value="Ig-like_GH2"/>
</dbReference>
<dbReference type="Pfam" id="PF17753">
    <property type="entry name" value="Ig_mannosidase"/>
    <property type="match status" value="1"/>
</dbReference>
<evidence type="ECO:0000259" key="16">
    <source>
        <dbReference type="Pfam" id="PF00703"/>
    </source>
</evidence>
<evidence type="ECO:0000259" key="18">
    <source>
        <dbReference type="Pfam" id="PF17786"/>
    </source>
</evidence>
<keyword evidence="13" id="KW-0326">Glycosidase</keyword>
<dbReference type="InterPro" id="IPR041447">
    <property type="entry name" value="Mannosidase_ig"/>
</dbReference>
<organism evidence="20 21">
    <name type="scientific">Pseudovirgaria hyperparasitica</name>
    <dbReference type="NCBI Taxonomy" id="470096"/>
    <lineage>
        <taxon>Eukaryota</taxon>
        <taxon>Fungi</taxon>
        <taxon>Dikarya</taxon>
        <taxon>Ascomycota</taxon>
        <taxon>Pezizomycotina</taxon>
        <taxon>Dothideomycetes</taxon>
        <taxon>Dothideomycetes incertae sedis</taxon>
        <taxon>Acrospermales</taxon>
        <taxon>Acrospermaceae</taxon>
        <taxon>Pseudovirgaria</taxon>
    </lineage>
</organism>
<dbReference type="InterPro" id="IPR050887">
    <property type="entry name" value="Beta-mannosidase_GH2"/>
</dbReference>
<gene>
    <name evidence="20" type="ORF">EJ05DRAFT_492242</name>
</gene>
<dbReference type="AlphaFoldDB" id="A0A6A6WFA1"/>
<evidence type="ECO:0000256" key="6">
    <source>
        <dbReference type="ARBA" id="ARBA00012754"/>
    </source>
</evidence>
<feature type="domain" description="Mannosidase Ig/CBM-like" evidence="18">
    <location>
        <begin position="727"/>
        <end position="827"/>
    </location>
</feature>
<dbReference type="PANTHER" id="PTHR43730:SF5">
    <property type="entry name" value="BETA-MANNOSIDASE A"/>
    <property type="match status" value="1"/>
</dbReference>
<dbReference type="UniPathway" id="UPA00280"/>
<dbReference type="SUPFAM" id="SSF49303">
    <property type="entry name" value="beta-Galactosidase/glucuronidase domain"/>
    <property type="match status" value="2"/>
</dbReference>
<dbReference type="SUPFAM" id="SSF51445">
    <property type="entry name" value="(Trans)glycosidases"/>
    <property type="match status" value="1"/>
</dbReference>
<evidence type="ECO:0000256" key="1">
    <source>
        <dbReference type="ARBA" id="ARBA00000829"/>
    </source>
</evidence>
<dbReference type="InterPro" id="IPR054593">
    <property type="entry name" value="Beta-mannosidase-like_N2"/>
</dbReference>
<comment type="similarity">
    <text evidence="4">Belongs to the glycosyl hydrolase 2 family. Beta-mannosidase A subfamily.</text>
</comment>
<comment type="subunit">
    <text evidence="5">Homodimer.</text>
</comment>
<evidence type="ECO:0000313" key="20">
    <source>
        <dbReference type="EMBL" id="KAF2760660.1"/>
    </source>
</evidence>
<keyword evidence="12" id="KW-0119">Carbohydrate metabolism</keyword>
<dbReference type="RefSeq" id="XP_033603111.1">
    <property type="nucleotide sequence ID" value="XM_033746022.1"/>
</dbReference>
<evidence type="ECO:0000256" key="10">
    <source>
        <dbReference type="ARBA" id="ARBA00022801"/>
    </source>
</evidence>
<dbReference type="Gene3D" id="2.60.120.260">
    <property type="entry name" value="Galactose-binding domain-like"/>
    <property type="match status" value="1"/>
</dbReference>
<keyword evidence="9" id="KW-0732">Signal</keyword>
<feature type="domain" description="Glycoside hydrolase family 2 immunoglobulin-like beta-sandwich" evidence="16">
    <location>
        <begin position="272"/>
        <end position="344"/>
    </location>
</feature>
<dbReference type="Gene3D" id="2.60.40.10">
    <property type="entry name" value="Immunoglobulins"/>
    <property type="match status" value="3"/>
</dbReference>
<reference evidence="20" key="1">
    <citation type="journal article" date="2020" name="Stud. Mycol.">
        <title>101 Dothideomycetes genomes: a test case for predicting lifestyles and emergence of pathogens.</title>
        <authorList>
            <person name="Haridas S."/>
            <person name="Albert R."/>
            <person name="Binder M."/>
            <person name="Bloem J."/>
            <person name="Labutti K."/>
            <person name="Salamov A."/>
            <person name="Andreopoulos B."/>
            <person name="Baker S."/>
            <person name="Barry K."/>
            <person name="Bills G."/>
            <person name="Bluhm B."/>
            <person name="Cannon C."/>
            <person name="Castanera R."/>
            <person name="Culley D."/>
            <person name="Daum C."/>
            <person name="Ezra D."/>
            <person name="Gonzalez J."/>
            <person name="Henrissat B."/>
            <person name="Kuo A."/>
            <person name="Liang C."/>
            <person name="Lipzen A."/>
            <person name="Lutzoni F."/>
            <person name="Magnuson J."/>
            <person name="Mondo S."/>
            <person name="Nolan M."/>
            <person name="Ohm R."/>
            <person name="Pangilinan J."/>
            <person name="Park H.-J."/>
            <person name="Ramirez L."/>
            <person name="Alfaro M."/>
            <person name="Sun H."/>
            <person name="Tritt A."/>
            <person name="Yoshinaga Y."/>
            <person name="Zwiers L.-H."/>
            <person name="Turgeon B."/>
            <person name="Goodwin S."/>
            <person name="Spatafora J."/>
            <person name="Crous P."/>
            <person name="Grigoriev I."/>
        </authorList>
    </citation>
    <scope>NUCLEOTIDE SEQUENCE</scope>
    <source>
        <strain evidence="20">CBS 121739</strain>
    </source>
</reference>
<dbReference type="EMBL" id="ML996568">
    <property type="protein sequence ID" value="KAF2760660.1"/>
    <property type="molecule type" value="Genomic_DNA"/>
</dbReference>
<evidence type="ECO:0000259" key="19">
    <source>
        <dbReference type="Pfam" id="PF22666"/>
    </source>
</evidence>
<dbReference type="EC" id="3.2.1.25" evidence="6"/>
<evidence type="ECO:0000256" key="2">
    <source>
        <dbReference type="ARBA" id="ARBA00004613"/>
    </source>
</evidence>
<evidence type="ECO:0000256" key="15">
    <source>
        <dbReference type="ARBA" id="ARBA00031061"/>
    </source>
</evidence>
<keyword evidence="14" id="KW-0624">Polysaccharide degradation</keyword>
<evidence type="ECO:0000256" key="14">
    <source>
        <dbReference type="ARBA" id="ARBA00023326"/>
    </source>
</evidence>
<accession>A0A6A6WFA1</accession>
<dbReference type="FunFam" id="3.20.20.80:FF:000084">
    <property type="entry name" value="Beta-mannosidase A"/>
    <property type="match status" value="1"/>
</dbReference>
<feature type="domain" description="Beta-mannosidase-like galactose-binding" evidence="19">
    <location>
        <begin position="38"/>
        <end position="213"/>
    </location>
</feature>
<sequence length="913" mass="103367">MHANRRNTARAVLSTALIASQAVPGFANHVIDLSGDGWTLSSTNSSISVPAKLPGQAHLDLYAAQVIGDPYYGLNDFNLRWIAWSNWTYTSDPIQGLQGNASSTWLRFDGLDTFTSISFCNEHVAATNNQFRQYWFDVSDILQACTDQHPVLSIEFGSAPNIINAIATKPDQRTWPDGIQIPFEFDNRQWVRKEGSDFGWDWGPAFAPAGPWKPVYVVQLEQQDVHVRNSVVDIYRKGQLNNLPPDQTQPWVLNASMDFFGTLPEGVSFVYTLLDAERNELAQGELENVNTTNVSITGSTIIPSDMVELWWPVGLGKQSLYHIIVDVLKESVSFASIEKRVGFRTIIVNSGPIRTDQLARGIAPGDNWHFEVNGHEFYAKGSNFIPPDTFWTRVDKDRISQLFDSVVDGRQNMLRVWSTGAYSPDFMYDLADEYGILLWSEFEFGDAMYPVDPDFLNNVREEAVYQVRRVNHHPSLAFWAGGNEMENLILFNYVAKSAPNKLDFYIGEYEALFLNVLTPAVFENSKSISYQPSSTSNGYLKLDHSRAVPIVPRYMNLTEGSIYGETDYYNYDSTQSFNVSGYPVGRFSNEFGFHSMPSIQSWRQAVHPNDLHFNSSVIMLRDHHPPSGSLNTSNFDKAAIGQANFTSWIYATQIFQADFYKSQIQHYRRGSGMPERQLGCLYWQLEDQWQAPTWAGIEYDGRWKYTAKDIYKNVIIAPHQNDSTDDQLEVYVTSDLWSSTTGRVNMTWYDWSGIPQNIPTATSIDVTVDPLNTSRVYQTSLDSSLSGHDRNNLVLIMDVTTEGKLPNDETAQTFNHRNWYHPTPLKDARLVDPGLKVTHNDETKKFTVEATTGVAVWTWLDYPEGVVATFDDNAFVLRKGETREVGYRVKKDTTSGNWIEGVKVGSLWDNTTP</sequence>
<evidence type="ECO:0000259" key="17">
    <source>
        <dbReference type="Pfam" id="PF17753"/>
    </source>
</evidence>
<comment type="subcellular location">
    <subcellularLocation>
        <location evidence="2">Secreted</location>
    </subcellularLocation>
</comment>
<comment type="catalytic activity">
    <reaction evidence="1">
        <text>Hydrolysis of terminal, non-reducing beta-D-mannose residues in beta-D-mannosides.</text>
        <dbReference type="EC" id="3.2.1.25"/>
    </reaction>
</comment>
<dbReference type="GeneID" id="54487076"/>
<evidence type="ECO:0000313" key="21">
    <source>
        <dbReference type="Proteomes" id="UP000799437"/>
    </source>
</evidence>